<dbReference type="PANTHER" id="PTHR30204:SF97">
    <property type="entry name" value="MERR FAMILY REGULATORY PROTEIN"/>
    <property type="match status" value="1"/>
</dbReference>
<organism evidence="4 5">
    <name type="scientific">Streptomyces qinglanensis</name>
    <dbReference type="NCBI Taxonomy" id="943816"/>
    <lineage>
        <taxon>Bacteria</taxon>
        <taxon>Bacillati</taxon>
        <taxon>Actinomycetota</taxon>
        <taxon>Actinomycetes</taxon>
        <taxon>Kitasatosporales</taxon>
        <taxon>Streptomycetaceae</taxon>
        <taxon>Streptomyces</taxon>
    </lineage>
</organism>
<evidence type="ECO:0000259" key="3">
    <source>
        <dbReference type="PROSITE" id="PS50937"/>
    </source>
</evidence>
<keyword evidence="5" id="KW-1185">Reference proteome</keyword>
<sequence length="145" mass="16308">MATSMLIGELAERTGVSKRSLRYYEQQGLLASRRSAKGWRTYEDSAVNRVRNVRELLAAGLGTEDIRQVAPCLDMKTEAFLTCRASPAETLEMYERRLAALEEKAAELDRYRARLVHRIAQLRADEPGTALAELLRRGAAREPDA</sequence>
<evidence type="ECO:0000313" key="5">
    <source>
        <dbReference type="Proteomes" id="UP000182841"/>
    </source>
</evidence>
<dbReference type="InterPro" id="IPR047057">
    <property type="entry name" value="MerR_fam"/>
</dbReference>
<reference evidence="5" key="1">
    <citation type="submission" date="2016-10" db="EMBL/GenBank/DDBJ databases">
        <authorList>
            <person name="Varghese N."/>
            <person name="Submissions S."/>
        </authorList>
    </citation>
    <scope>NUCLEOTIDE SEQUENCE [LARGE SCALE GENOMIC DNA]</scope>
    <source>
        <strain evidence="5">CGMCC 4.6825</strain>
    </source>
</reference>
<dbReference type="PANTHER" id="PTHR30204">
    <property type="entry name" value="REDOX-CYCLING DRUG-SENSING TRANSCRIPTIONAL ACTIVATOR SOXR"/>
    <property type="match status" value="1"/>
</dbReference>
<evidence type="ECO:0000313" key="4">
    <source>
        <dbReference type="EMBL" id="SER36994.1"/>
    </source>
</evidence>
<evidence type="ECO:0000256" key="1">
    <source>
        <dbReference type="ARBA" id="ARBA00023125"/>
    </source>
</evidence>
<dbReference type="Proteomes" id="UP000182841">
    <property type="component" value="Unassembled WGS sequence"/>
</dbReference>
<dbReference type="PROSITE" id="PS50937">
    <property type="entry name" value="HTH_MERR_2"/>
    <property type="match status" value="1"/>
</dbReference>
<dbReference type="AlphaFoldDB" id="A0A1H9NLU3"/>
<protein>
    <submittedName>
        <fullName evidence="4">DNA-binding transcriptional regulator, MerR family</fullName>
    </submittedName>
</protein>
<feature type="coiled-coil region" evidence="2">
    <location>
        <begin position="91"/>
        <end position="118"/>
    </location>
</feature>
<dbReference type="PRINTS" id="PR00040">
    <property type="entry name" value="HTHMERR"/>
</dbReference>
<dbReference type="GO" id="GO:0003677">
    <property type="term" value="F:DNA binding"/>
    <property type="evidence" value="ECO:0007669"/>
    <property type="project" value="UniProtKB-KW"/>
</dbReference>
<feature type="domain" description="HTH merR-type" evidence="3">
    <location>
        <begin position="7"/>
        <end position="72"/>
    </location>
</feature>
<proteinExistence type="predicted"/>
<dbReference type="PROSITE" id="PS00552">
    <property type="entry name" value="HTH_MERR_1"/>
    <property type="match status" value="1"/>
</dbReference>
<gene>
    <name evidence="4" type="ORF">SAMN05421870_101503</name>
</gene>
<name>A0A1H9NLU3_9ACTN</name>
<dbReference type="EMBL" id="FOGO01000001">
    <property type="protein sequence ID" value="SER36994.1"/>
    <property type="molecule type" value="Genomic_DNA"/>
</dbReference>
<keyword evidence="1 4" id="KW-0238">DNA-binding</keyword>
<dbReference type="SUPFAM" id="SSF46955">
    <property type="entry name" value="Putative DNA-binding domain"/>
    <property type="match status" value="1"/>
</dbReference>
<dbReference type="Gene3D" id="1.10.1660.10">
    <property type="match status" value="1"/>
</dbReference>
<dbReference type="RefSeq" id="WP_074998410.1">
    <property type="nucleotide sequence ID" value="NZ_FOGO01000001.1"/>
</dbReference>
<accession>A0A1H9NLU3</accession>
<dbReference type="STRING" id="943816.AN217_09465"/>
<dbReference type="InterPro" id="IPR009061">
    <property type="entry name" value="DNA-bd_dom_put_sf"/>
</dbReference>
<dbReference type="SMART" id="SM00422">
    <property type="entry name" value="HTH_MERR"/>
    <property type="match status" value="1"/>
</dbReference>
<dbReference type="GO" id="GO:0003700">
    <property type="term" value="F:DNA-binding transcription factor activity"/>
    <property type="evidence" value="ECO:0007669"/>
    <property type="project" value="InterPro"/>
</dbReference>
<evidence type="ECO:0000256" key="2">
    <source>
        <dbReference type="SAM" id="Coils"/>
    </source>
</evidence>
<dbReference type="Pfam" id="PF13411">
    <property type="entry name" value="MerR_1"/>
    <property type="match status" value="1"/>
</dbReference>
<dbReference type="InterPro" id="IPR000551">
    <property type="entry name" value="MerR-type_HTH_dom"/>
</dbReference>
<keyword evidence="2" id="KW-0175">Coiled coil</keyword>